<dbReference type="PANTHER" id="PTHR23011">
    <property type="entry name" value="CYCLIC NUCLEOTIDE-BINDING DOMAIN CONTAINING PROTEIN"/>
    <property type="match status" value="1"/>
</dbReference>
<dbReference type="PANTHER" id="PTHR23011:SF28">
    <property type="entry name" value="CYCLIC NUCLEOTIDE-BINDING DOMAIN CONTAINING PROTEIN"/>
    <property type="match status" value="1"/>
</dbReference>
<dbReference type="CDD" id="cd00038">
    <property type="entry name" value="CAP_ED"/>
    <property type="match status" value="1"/>
</dbReference>
<name>A0A382Q034_9ZZZZ</name>
<reference evidence="2" key="1">
    <citation type="submission" date="2018-05" db="EMBL/GenBank/DDBJ databases">
        <authorList>
            <person name="Lanie J.A."/>
            <person name="Ng W.-L."/>
            <person name="Kazmierczak K.M."/>
            <person name="Andrzejewski T.M."/>
            <person name="Davidsen T.M."/>
            <person name="Wayne K.J."/>
            <person name="Tettelin H."/>
            <person name="Glass J.I."/>
            <person name="Rusch D."/>
            <person name="Podicherti R."/>
            <person name="Tsui H.-C.T."/>
            <person name="Winkler M.E."/>
        </authorList>
    </citation>
    <scope>NUCLEOTIDE SEQUENCE</scope>
</reference>
<feature type="domain" description="Cyclic nucleotide-binding" evidence="1">
    <location>
        <begin position="136"/>
        <end position="214"/>
    </location>
</feature>
<protein>
    <recommendedName>
        <fullName evidence="1">Cyclic nucleotide-binding domain-containing protein</fullName>
    </recommendedName>
</protein>
<evidence type="ECO:0000259" key="1">
    <source>
        <dbReference type="PROSITE" id="PS50042"/>
    </source>
</evidence>
<sequence length="214" mass="23818">MDSATLSIIKVLAPFNSMTEQQFDAVMAEGKVTQKARGTLIFKRSIADDYLYWLIEGSINLLDANFNTSVCVAGDQQASDAMDDCSPHRVSAVCNEDSLILAVNRASLNTIVENREENDSNDETKDWMSALLSTPLFEFIPPKNIQSLFKHFEQVHHQKGDIVIRQNDPGDYFYAIRSGRVKVVLEKDGANIRIAELGIGDTFGQDALVSDDLR</sequence>
<dbReference type="InterPro" id="IPR018490">
    <property type="entry name" value="cNMP-bd_dom_sf"/>
</dbReference>
<dbReference type="InterPro" id="IPR014710">
    <property type="entry name" value="RmlC-like_jellyroll"/>
</dbReference>
<accession>A0A382Q034</accession>
<dbReference type="PROSITE" id="PS50042">
    <property type="entry name" value="CNMP_BINDING_3"/>
    <property type="match status" value="1"/>
</dbReference>
<proteinExistence type="predicted"/>
<dbReference type="InterPro" id="IPR000595">
    <property type="entry name" value="cNMP-bd_dom"/>
</dbReference>
<dbReference type="EMBL" id="UINC01110648">
    <property type="protein sequence ID" value="SVC78295.1"/>
    <property type="molecule type" value="Genomic_DNA"/>
</dbReference>
<dbReference type="Pfam" id="PF00027">
    <property type="entry name" value="cNMP_binding"/>
    <property type="match status" value="1"/>
</dbReference>
<dbReference type="SUPFAM" id="SSF51206">
    <property type="entry name" value="cAMP-binding domain-like"/>
    <property type="match status" value="2"/>
</dbReference>
<organism evidence="2">
    <name type="scientific">marine metagenome</name>
    <dbReference type="NCBI Taxonomy" id="408172"/>
    <lineage>
        <taxon>unclassified sequences</taxon>
        <taxon>metagenomes</taxon>
        <taxon>ecological metagenomes</taxon>
    </lineage>
</organism>
<evidence type="ECO:0000313" key="2">
    <source>
        <dbReference type="EMBL" id="SVC78295.1"/>
    </source>
</evidence>
<feature type="non-terminal residue" evidence="2">
    <location>
        <position position="214"/>
    </location>
</feature>
<dbReference type="Gene3D" id="2.60.120.10">
    <property type="entry name" value="Jelly Rolls"/>
    <property type="match status" value="2"/>
</dbReference>
<dbReference type="AlphaFoldDB" id="A0A382Q034"/>
<gene>
    <name evidence="2" type="ORF">METZ01_LOCUS331149</name>
</gene>